<proteinExistence type="predicted"/>
<dbReference type="HOGENOM" id="CLU_3033835_0_0_1"/>
<organism evidence="2">
    <name type="scientific">Serpula lacrymans var. lacrymans (strain S7.3)</name>
    <name type="common">Dry rot fungus</name>
    <dbReference type="NCBI Taxonomy" id="936435"/>
    <lineage>
        <taxon>Eukaryota</taxon>
        <taxon>Fungi</taxon>
        <taxon>Dikarya</taxon>
        <taxon>Basidiomycota</taxon>
        <taxon>Agaricomycotina</taxon>
        <taxon>Agaricomycetes</taxon>
        <taxon>Agaricomycetidae</taxon>
        <taxon>Boletales</taxon>
        <taxon>Coniophorineae</taxon>
        <taxon>Serpulaceae</taxon>
        <taxon>Serpula</taxon>
    </lineage>
</organism>
<gene>
    <name evidence="1" type="ORF">SERLA73DRAFT_52651</name>
</gene>
<dbReference type="AlphaFoldDB" id="F8PU90"/>
<accession>F8PU90</accession>
<dbReference type="Proteomes" id="UP000008063">
    <property type="component" value="Unassembled WGS sequence"/>
</dbReference>
<reference evidence="2" key="1">
    <citation type="journal article" date="2011" name="Science">
        <title>The plant cell wall-decomposing machinery underlies the functional diversity of forest fungi.</title>
        <authorList>
            <person name="Eastwood D.C."/>
            <person name="Floudas D."/>
            <person name="Binder M."/>
            <person name="Majcherczyk A."/>
            <person name="Schneider P."/>
            <person name="Aerts A."/>
            <person name="Asiegbu F.O."/>
            <person name="Baker S.E."/>
            <person name="Barry K."/>
            <person name="Bendiksby M."/>
            <person name="Blumentritt M."/>
            <person name="Coutinho P.M."/>
            <person name="Cullen D."/>
            <person name="de Vries R.P."/>
            <person name="Gathman A."/>
            <person name="Goodell B."/>
            <person name="Henrissat B."/>
            <person name="Ihrmark K."/>
            <person name="Kauserud H."/>
            <person name="Kohler A."/>
            <person name="LaButti K."/>
            <person name="Lapidus A."/>
            <person name="Lavin J.L."/>
            <person name="Lee Y.-H."/>
            <person name="Lindquist E."/>
            <person name="Lilly W."/>
            <person name="Lucas S."/>
            <person name="Morin E."/>
            <person name="Murat C."/>
            <person name="Oguiza J.A."/>
            <person name="Park J."/>
            <person name="Pisabarro A.G."/>
            <person name="Riley R."/>
            <person name="Rosling A."/>
            <person name="Salamov A."/>
            <person name="Schmidt O."/>
            <person name="Schmutz J."/>
            <person name="Skrede I."/>
            <person name="Stenlid J."/>
            <person name="Wiebenga A."/>
            <person name="Xie X."/>
            <person name="Kuees U."/>
            <person name="Hibbett D.S."/>
            <person name="Hoffmeister D."/>
            <person name="Hoegberg N."/>
            <person name="Martin F."/>
            <person name="Grigoriev I.V."/>
            <person name="Watkinson S.C."/>
        </authorList>
    </citation>
    <scope>NUCLEOTIDE SEQUENCE [LARGE SCALE GENOMIC DNA]</scope>
    <source>
        <strain evidence="2">strain S7.3</strain>
    </source>
</reference>
<evidence type="ECO:0000313" key="1">
    <source>
        <dbReference type="EMBL" id="EGO00403.1"/>
    </source>
</evidence>
<keyword evidence="2" id="KW-1185">Reference proteome</keyword>
<evidence type="ECO:0000313" key="2">
    <source>
        <dbReference type="Proteomes" id="UP000008063"/>
    </source>
</evidence>
<dbReference type="EMBL" id="GL945479">
    <property type="protein sequence ID" value="EGO00403.1"/>
    <property type="molecule type" value="Genomic_DNA"/>
</dbReference>
<dbReference type="InParanoid" id="F8PU90"/>
<name>F8PU90_SERL3</name>
<protein>
    <submittedName>
        <fullName evidence="1">Uncharacterized protein</fullName>
    </submittedName>
</protein>
<sequence length="55" mass="6435">MEALKHLHVVIVGGSKPYDELAVVEERVEFRDVQVFSYVELYQYIFVFVESVQSI</sequence>